<dbReference type="EMBL" id="ATLV01024616">
    <property type="status" value="NOT_ANNOTATED_CDS"/>
    <property type="molecule type" value="Genomic_DNA"/>
</dbReference>
<dbReference type="EMBL" id="KE525353">
    <property type="protein sequence ID" value="KFB51788.1"/>
    <property type="molecule type" value="Genomic_DNA"/>
</dbReference>
<reference evidence="2" key="2">
    <citation type="submission" date="2020-05" db="UniProtKB">
        <authorList>
            <consortium name="EnsemblMetazoa"/>
        </authorList>
    </citation>
    <scope>IDENTIFICATION</scope>
</reference>
<protein>
    <submittedName>
        <fullName evidence="1 2">Uncharacterized protein</fullName>
    </submittedName>
</protein>
<dbReference type="AlphaFoldDB" id="A0A084WNJ4"/>
<proteinExistence type="predicted"/>
<accession>A0A084WNJ4</accession>
<sequence length="62" mass="6840">MSTDDYRPHLTAILSPNSFGALGWSSFRRSDLNSDFRGIATSAKGHATDDRSWNRNHATSVS</sequence>
<organism evidence="1">
    <name type="scientific">Anopheles sinensis</name>
    <name type="common">Mosquito</name>
    <dbReference type="NCBI Taxonomy" id="74873"/>
    <lineage>
        <taxon>Eukaryota</taxon>
        <taxon>Metazoa</taxon>
        <taxon>Ecdysozoa</taxon>
        <taxon>Arthropoda</taxon>
        <taxon>Hexapoda</taxon>
        <taxon>Insecta</taxon>
        <taxon>Pterygota</taxon>
        <taxon>Neoptera</taxon>
        <taxon>Endopterygota</taxon>
        <taxon>Diptera</taxon>
        <taxon>Nematocera</taxon>
        <taxon>Culicoidea</taxon>
        <taxon>Culicidae</taxon>
        <taxon>Anophelinae</taxon>
        <taxon>Anopheles</taxon>
    </lineage>
</organism>
<dbReference type="VEuPathDB" id="VectorBase:ASIC019940"/>
<reference evidence="1 3" key="1">
    <citation type="journal article" date="2014" name="BMC Genomics">
        <title>Genome sequence of Anopheles sinensis provides insight into genetics basis of mosquito competence for malaria parasites.</title>
        <authorList>
            <person name="Zhou D."/>
            <person name="Zhang D."/>
            <person name="Ding G."/>
            <person name="Shi L."/>
            <person name="Hou Q."/>
            <person name="Ye Y."/>
            <person name="Xu Y."/>
            <person name="Zhou H."/>
            <person name="Xiong C."/>
            <person name="Li S."/>
            <person name="Yu J."/>
            <person name="Hong S."/>
            <person name="Yu X."/>
            <person name="Zou P."/>
            <person name="Chen C."/>
            <person name="Chang X."/>
            <person name="Wang W."/>
            <person name="Lv Y."/>
            <person name="Sun Y."/>
            <person name="Ma L."/>
            <person name="Shen B."/>
            <person name="Zhu C."/>
        </authorList>
    </citation>
    <scope>NUCLEOTIDE SEQUENCE [LARGE SCALE GENOMIC DNA]</scope>
</reference>
<dbReference type="Proteomes" id="UP000030765">
    <property type="component" value="Unassembled WGS sequence"/>
</dbReference>
<dbReference type="EnsemblMetazoa" id="ASIC019940-RA">
    <property type="protein sequence ID" value="ASIC019940-PA"/>
    <property type="gene ID" value="ASIC019940"/>
</dbReference>
<name>A0A084WNJ4_ANOSI</name>
<gene>
    <name evidence="1" type="ORF">ZHAS_00019940</name>
</gene>
<evidence type="ECO:0000313" key="2">
    <source>
        <dbReference type="EnsemblMetazoa" id="ASIC019940-PA"/>
    </source>
</evidence>
<evidence type="ECO:0000313" key="3">
    <source>
        <dbReference type="Proteomes" id="UP000030765"/>
    </source>
</evidence>
<evidence type="ECO:0000313" key="1">
    <source>
        <dbReference type="EMBL" id="KFB51788.1"/>
    </source>
</evidence>
<keyword evidence="3" id="KW-1185">Reference proteome</keyword>